<dbReference type="AlphaFoldDB" id="A0A7S1BSM8"/>
<name>A0A7S1BSM8_9STRA</name>
<feature type="transmembrane region" description="Helical" evidence="2">
    <location>
        <begin position="147"/>
        <end position="172"/>
    </location>
</feature>
<reference evidence="3" key="1">
    <citation type="submission" date="2021-01" db="EMBL/GenBank/DDBJ databases">
        <authorList>
            <person name="Corre E."/>
            <person name="Pelletier E."/>
            <person name="Niang G."/>
            <person name="Scheremetjew M."/>
            <person name="Finn R."/>
            <person name="Kale V."/>
            <person name="Holt S."/>
            <person name="Cochrane G."/>
            <person name="Meng A."/>
            <person name="Brown T."/>
            <person name="Cohen L."/>
        </authorList>
    </citation>
    <scope>NUCLEOTIDE SEQUENCE</scope>
    <source>
        <strain evidence="3">308</strain>
    </source>
</reference>
<accession>A0A7S1BSM8</accession>
<feature type="region of interest" description="Disordered" evidence="1">
    <location>
        <begin position="109"/>
        <end position="141"/>
    </location>
</feature>
<keyword evidence="2" id="KW-0812">Transmembrane</keyword>
<sequence length="244" mass="28038">MRLRDQCRLSPSPPPSFPIPLKHNRHRRDPTFPFRRLFFALFSLAAVPAEAAFFHPFSKLLRRRPVPVVLDVSLRSPRDTVSFYPIRYSDSDEPFNEFKTVEDDFDVSSRNERPSIRRTGGRVRRSRNPSSSRSDHDGDEKGKSLPALIPLLLILTCLYNILGFGGGGVVYYSSYSSSTIYTVDGRREVKTERRVETNVPRLMKDGDEKQLETRSFLGEDSKEQSTVGPFFLLKPDFLEFEIDE</sequence>
<keyword evidence="2" id="KW-0472">Membrane</keyword>
<keyword evidence="2" id="KW-1133">Transmembrane helix</keyword>
<proteinExistence type="predicted"/>
<gene>
    <name evidence="3" type="ORF">CHYS00102_LOCUS22020</name>
</gene>
<feature type="region of interest" description="Disordered" evidence="1">
    <location>
        <begin position="1"/>
        <end position="22"/>
    </location>
</feature>
<evidence type="ECO:0000313" key="3">
    <source>
        <dbReference type="EMBL" id="CAD8894806.1"/>
    </source>
</evidence>
<evidence type="ECO:0000256" key="1">
    <source>
        <dbReference type="SAM" id="MobiDB-lite"/>
    </source>
</evidence>
<organism evidence="3">
    <name type="scientific">Corethron hystrix</name>
    <dbReference type="NCBI Taxonomy" id="216773"/>
    <lineage>
        <taxon>Eukaryota</taxon>
        <taxon>Sar</taxon>
        <taxon>Stramenopiles</taxon>
        <taxon>Ochrophyta</taxon>
        <taxon>Bacillariophyta</taxon>
        <taxon>Coscinodiscophyceae</taxon>
        <taxon>Corethrophycidae</taxon>
        <taxon>Corethrales</taxon>
        <taxon>Corethraceae</taxon>
        <taxon>Corethron</taxon>
    </lineage>
</organism>
<dbReference type="EMBL" id="HBFR01030304">
    <property type="protein sequence ID" value="CAD8894806.1"/>
    <property type="molecule type" value="Transcribed_RNA"/>
</dbReference>
<evidence type="ECO:0008006" key="4">
    <source>
        <dbReference type="Google" id="ProtNLM"/>
    </source>
</evidence>
<evidence type="ECO:0000256" key="2">
    <source>
        <dbReference type="SAM" id="Phobius"/>
    </source>
</evidence>
<protein>
    <recommendedName>
        <fullName evidence="4">Transmembrane protein</fullName>
    </recommendedName>
</protein>